<evidence type="ECO:0000256" key="7">
    <source>
        <dbReference type="ARBA" id="ARBA00023242"/>
    </source>
</evidence>
<organism evidence="10 11">
    <name type="scientific">Amorphotheca resinae ATCC 22711</name>
    <dbReference type="NCBI Taxonomy" id="857342"/>
    <lineage>
        <taxon>Eukaryota</taxon>
        <taxon>Fungi</taxon>
        <taxon>Dikarya</taxon>
        <taxon>Ascomycota</taxon>
        <taxon>Pezizomycotina</taxon>
        <taxon>Leotiomycetes</taxon>
        <taxon>Helotiales</taxon>
        <taxon>Amorphothecaceae</taxon>
        <taxon>Amorphotheca</taxon>
    </lineage>
</organism>
<evidence type="ECO:0000256" key="2">
    <source>
        <dbReference type="ARBA" id="ARBA00004123"/>
    </source>
</evidence>
<evidence type="ECO:0000256" key="1">
    <source>
        <dbReference type="ARBA" id="ARBA00002738"/>
    </source>
</evidence>
<feature type="region of interest" description="Disordered" evidence="8">
    <location>
        <begin position="307"/>
        <end position="344"/>
    </location>
</feature>
<protein>
    <recommendedName>
        <fullName evidence="5">Restriction of telomere capping protein 4</fullName>
    </recommendedName>
</protein>
<dbReference type="GO" id="GO:0005737">
    <property type="term" value="C:cytoplasm"/>
    <property type="evidence" value="ECO:0007669"/>
    <property type="project" value="UniProtKB-SubCell"/>
</dbReference>
<name>A0A2T3B0N6_AMORE</name>
<feature type="domain" description="Restriction of telomere capping protein 4 C-terminal" evidence="9">
    <location>
        <begin position="459"/>
        <end position="575"/>
    </location>
</feature>
<reference evidence="10 11" key="1">
    <citation type="journal article" date="2018" name="New Phytol.">
        <title>Comparative genomics and transcriptomics depict ericoid mycorrhizal fungi as versatile saprotrophs and plant mutualists.</title>
        <authorList>
            <person name="Martino E."/>
            <person name="Morin E."/>
            <person name="Grelet G.A."/>
            <person name="Kuo A."/>
            <person name="Kohler A."/>
            <person name="Daghino S."/>
            <person name="Barry K.W."/>
            <person name="Cichocki N."/>
            <person name="Clum A."/>
            <person name="Dockter R.B."/>
            <person name="Hainaut M."/>
            <person name="Kuo R.C."/>
            <person name="LaButti K."/>
            <person name="Lindahl B.D."/>
            <person name="Lindquist E.A."/>
            <person name="Lipzen A."/>
            <person name="Khouja H.R."/>
            <person name="Magnuson J."/>
            <person name="Murat C."/>
            <person name="Ohm R.A."/>
            <person name="Singer S.W."/>
            <person name="Spatafora J.W."/>
            <person name="Wang M."/>
            <person name="Veneault-Fourrey C."/>
            <person name="Henrissat B."/>
            <person name="Grigoriev I.V."/>
            <person name="Martin F.M."/>
            <person name="Perotto S."/>
        </authorList>
    </citation>
    <scope>NUCLEOTIDE SEQUENCE [LARGE SCALE GENOMIC DNA]</scope>
    <source>
        <strain evidence="10 11">ATCC 22711</strain>
    </source>
</reference>
<proteinExistence type="inferred from homology"/>
<comment type="subcellular location">
    <subcellularLocation>
        <location evidence="3">Cytoplasm</location>
    </subcellularLocation>
    <subcellularLocation>
        <location evidence="2">Nucleus</location>
    </subcellularLocation>
</comment>
<accession>A0A2T3B0N6</accession>
<evidence type="ECO:0000256" key="3">
    <source>
        <dbReference type="ARBA" id="ARBA00004496"/>
    </source>
</evidence>
<feature type="compositionally biased region" description="Low complexity" evidence="8">
    <location>
        <begin position="193"/>
        <end position="214"/>
    </location>
</feature>
<dbReference type="GeneID" id="36573892"/>
<evidence type="ECO:0000256" key="4">
    <source>
        <dbReference type="ARBA" id="ARBA00009461"/>
    </source>
</evidence>
<dbReference type="SMART" id="SM01312">
    <property type="entry name" value="RTC4"/>
    <property type="match status" value="1"/>
</dbReference>
<evidence type="ECO:0000256" key="5">
    <source>
        <dbReference type="ARBA" id="ARBA00015162"/>
    </source>
</evidence>
<evidence type="ECO:0000313" key="11">
    <source>
        <dbReference type="Proteomes" id="UP000241818"/>
    </source>
</evidence>
<keyword evidence="6" id="KW-0963">Cytoplasm</keyword>
<evidence type="ECO:0000256" key="8">
    <source>
        <dbReference type="SAM" id="MobiDB-lite"/>
    </source>
</evidence>
<feature type="compositionally biased region" description="Polar residues" evidence="8">
    <location>
        <begin position="117"/>
        <end position="134"/>
    </location>
</feature>
<dbReference type="InterPro" id="IPR028094">
    <property type="entry name" value="RTC4_C"/>
</dbReference>
<feature type="region of interest" description="Disordered" evidence="8">
    <location>
        <begin position="1"/>
        <end position="251"/>
    </location>
</feature>
<dbReference type="PANTHER" id="PTHR41391">
    <property type="entry name" value="RESTRICTION OF TELOMERE CAPPING PROTEIN 4"/>
    <property type="match status" value="1"/>
</dbReference>
<evidence type="ECO:0000256" key="6">
    <source>
        <dbReference type="ARBA" id="ARBA00022490"/>
    </source>
</evidence>
<dbReference type="Pfam" id="PF14474">
    <property type="entry name" value="RTC4"/>
    <property type="match status" value="1"/>
</dbReference>
<dbReference type="GO" id="GO:0005634">
    <property type="term" value="C:nucleus"/>
    <property type="evidence" value="ECO:0007669"/>
    <property type="project" value="UniProtKB-SubCell"/>
</dbReference>
<dbReference type="InParanoid" id="A0A2T3B0N6"/>
<comment type="function">
    <text evidence="1">May be involved in a process influencing telomere capping.</text>
</comment>
<dbReference type="OrthoDB" id="128308at2759"/>
<dbReference type="PANTHER" id="PTHR41391:SF1">
    <property type="entry name" value="RESTRICTION OF TELOMERE CAPPING PROTEIN 4"/>
    <property type="match status" value="1"/>
</dbReference>
<evidence type="ECO:0000259" key="9">
    <source>
        <dbReference type="SMART" id="SM01312"/>
    </source>
</evidence>
<dbReference type="Proteomes" id="UP000241818">
    <property type="component" value="Unassembled WGS sequence"/>
</dbReference>
<dbReference type="STRING" id="857342.A0A2T3B0N6"/>
<dbReference type="RefSeq" id="XP_024720476.1">
    <property type="nucleotide sequence ID" value="XM_024865811.1"/>
</dbReference>
<dbReference type="EMBL" id="KZ679012">
    <property type="protein sequence ID" value="PSS16968.1"/>
    <property type="molecule type" value="Genomic_DNA"/>
</dbReference>
<sequence length="594" mass="65952">MNIYSLEWNQPGRRAGLTKGGYQAPSLLQSINAPKKQDTMRPRASQRSPEVKQKHGVGGSRAEEKLADEDIYAAPKSGSDDSSDEEALRGDIQRTQFVKRGSEDPKRQPLKGKGGSTRANKSSGPSANTSNSIRATRGSKRIDSPPPSIASSISSNNSKRKNEEDGTKFGSDGMADSFGRVKIKKPKTGRTYGSSSQMSHPKSSQPKSSQGSPQVRKSKAPEADPDGFSIPAFKKLDSLDLDSPTDSDTELPLKLTFKKVDTTEFDSPKKSGAELPLKATFRKVDTTEFDSPQKECGETLLKFRKPENLDFDDSFGQDESPLIGAASPSRPPSKISPTEDPPLTQLPAFKKFDMEEDLAEKAHDILEQDKSILRPISTQLDEYDYSRTQLALCPMCRKPVDPEELRGYGEMNTRQQEKFCRDHQRKDAKEGWSSKGYPEINWHTLDARISKHHSFIESLVGGADSHYREILNETVKAGKDRNLLKAETNLTPGYYGSRGLRVISENIMHEFTPLLKKRVVKDRLMAARGVTGFVQSVLVPEVTVLLIMEDMDIQVEEAREVLKDSIGMGELVNEEIRDVVVRRDSEDEDEADDG</sequence>
<dbReference type="AlphaFoldDB" id="A0A2T3B0N6"/>
<comment type="similarity">
    <text evidence="4">Belongs to the RTC4 family.</text>
</comment>
<dbReference type="InterPro" id="IPR039024">
    <property type="entry name" value="RTC4"/>
</dbReference>
<evidence type="ECO:0000313" key="10">
    <source>
        <dbReference type="EMBL" id="PSS16968.1"/>
    </source>
</evidence>
<keyword evidence="11" id="KW-1185">Reference proteome</keyword>
<keyword evidence="7" id="KW-0539">Nucleus</keyword>
<feature type="compositionally biased region" description="Acidic residues" evidence="8">
    <location>
        <begin position="239"/>
        <end position="249"/>
    </location>
</feature>
<gene>
    <name evidence="10" type="ORF">M430DRAFT_28681</name>
</gene>